<sequence>MITGNKGEWSEIYALFKLLGDRELHPGDNEINKIQNIVYPILKILRTEINGNFEYSIEDNIVVISGNEVIFRIPITEFKIKAQYLLSEIKTNQGTFALPEIEDFMKSINCLSLKASSSAKTDITIVIHDQRTGLQPSLGFSIKSQLGSPSTLLNASEATNFVYKIVGDSFSEADAEYVNSLYVKRGTKLMRDIKGRTKAIYERNGKLEFVKTQKQIFSNNLILIDSLLPQILASVLLQFTSSNQSNTEDLVKRAEEQNPLNFDTTDKHLFYSYKIKRFLTDSALGMMASKVWTGQYDATGGYLIVKTTGDIVCYHIYNKNEFENYLLSNTKFETASSSKHHFGEVYEKNGQLYFNLNLQIRFKS</sequence>
<proteinExistence type="predicted"/>
<dbReference type="Pfam" id="PF09561">
    <property type="entry name" value="RE_HpaII"/>
    <property type="match status" value="1"/>
</dbReference>
<dbReference type="OrthoDB" id="1551452at2"/>
<protein>
    <submittedName>
        <fullName evidence="1">Type II restriction enzyme</fullName>
    </submittedName>
</protein>
<dbReference type="EMBL" id="FPKW01000010">
    <property type="protein sequence ID" value="SFZ95490.1"/>
    <property type="molecule type" value="Genomic_DNA"/>
</dbReference>
<gene>
    <name evidence="1" type="ORF">SAMN05216324_11058</name>
</gene>
<dbReference type="Proteomes" id="UP000182034">
    <property type="component" value="Unassembled WGS sequence"/>
</dbReference>
<evidence type="ECO:0000313" key="1">
    <source>
        <dbReference type="EMBL" id="SFZ95490.1"/>
    </source>
</evidence>
<dbReference type="STRING" id="1612149.SAMN05216324_11058"/>
<dbReference type="AlphaFoldDB" id="A0A1K2ITC6"/>
<accession>A0A1K2ITC6</accession>
<reference evidence="2" key="1">
    <citation type="submission" date="2016-10" db="EMBL/GenBank/DDBJ databases">
        <authorList>
            <person name="Varghese N."/>
            <person name="Submissions S."/>
        </authorList>
    </citation>
    <scope>NUCLEOTIDE SEQUENCE [LARGE SCALE GENOMIC DNA]</scope>
    <source>
        <strain evidence="2">SUR2</strain>
    </source>
</reference>
<dbReference type="RefSeq" id="WP_072410763.1">
    <property type="nucleotide sequence ID" value="NZ_FPKW01000010.1"/>
</dbReference>
<keyword evidence="2" id="KW-1185">Reference proteome</keyword>
<dbReference type="InterPro" id="IPR019062">
    <property type="entry name" value="Restrct_endonuc_II_HpaII"/>
</dbReference>
<organism evidence="1 2">
    <name type="scientific">Chryseobacterium limigenitum</name>
    <dbReference type="NCBI Taxonomy" id="1612149"/>
    <lineage>
        <taxon>Bacteria</taxon>
        <taxon>Pseudomonadati</taxon>
        <taxon>Bacteroidota</taxon>
        <taxon>Flavobacteriia</taxon>
        <taxon>Flavobacteriales</taxon>
        <taxon>Weeksellaceae</taxon>
        <taxon>Chryseobacterium group</taxon>
        <taxon>Chryseobacterium</taxon>
    </lineage>
</organism>
<name>A0A1K2ITC6_9FLAO</name>
<evidence type="ECO:0000313" key="2">
    <source>
        <dbReference type="Proteomes" id="UP000182034"/>
    </source>
</evidence>